<keyword evidence="2" id="KW-0805">Transcription regulation</keyword>
<dbReference type="SUPFAM" id="SSF48452">
    <property type="entry name" value="TPR-like"/>
    <property type="match status" value="1"/>
</dbReference>
<dbReference type="PANTHER" id="PTHR35807">
    <property type="entry name" value="TRANSCRIPTIONAL REGULATOR REDD-RELATED"/>
    <property type="match status" value="1"/>
</dbReference>
<protein>
    <submittedName>
        <fullName evidence="9">DNA-binding transcriptional activator of the SARP family</fullName>
    </submittedName>
</protein>
<dbReference type="CDD" id="cd15831">
    <property type="entry name" value="BTAD"/>
    <property type="match status" value="1"/>
</dbReference>
<evidence type="ECO:0000256" key="4">
    <source>
        <dbReference type="ARBA" id="ARBA00023163"/>
    </source>
</evidence>
<dbReference type="PANTHER" id="PTHR35807:SF1">
    <property type="entry name" value="TRANSCRIPTIONAL REGULATOR REDD"/>
    <property type="match status" value="1"/>
</dbReference>
<dbReference type="InterPro" id="IPR011990">
    <property type="entry name" value="TPR-like_helical_dom_sf"/>
</dbReference>
<evidence type="ECO:0000313" key="9">
    <source>
        <dbReference type="EMBL" id="SCF00622.1"/>
    </source>
</evidence>
<dbReference type="InterPro" id="IPR005158">
    <property type="entry name" value="BTAD"/>
</dbReference>
<comment type="similarity">
    <text evidence="1">Belongs to the AfsR/DnrI/RedD regulatory family.</text>
</comment>
<dbReference type="SMART" id="SM01043">
    <property type="entry name" value="BTAD"/>
    <property type="match status" value="1"/>
</dbReference>
<dbReference type="InterPro" id="IPR051677">
    <property type="entry name" value="AfsR-DnrI-RedD_regulator"/>
</dbReference>
<keyword evidence="3 5" id="KW-0238">DNA-binding</keyword>
<feature type="transmembrane region" description="Helical" evidence="7">
    <location>
        <begin position="378"/>
        <end position="399"/>
    </location>
</feature>
<gene>
    <name evidence="9" type="ORF">GA0070214_104460</name>
</gene>
<keyword evidence="7" id="KW-1133">Transmembrane helix</keyword>
<dbReference type="EMBL" id="FMCS01000004">
    <property type="protein sequence ID" value="SCF00622.1"/>
    <property type="molecule type" value="Genomic_DNA"/>
</dbReference>
<dbReference type="SUPFAM" id="SSF46894">
    <property type="entry name" value="C-terminal effector domain of the bipartite response regulators"/>
    <property type="match status" value="1"/>
</dbReference>
<dbReference type="Gene3D" id="1.10.10.10">
    <property type="entry name" value="Winged helix-like DNA-binding domain superfamily/Winged helix DNA-binding domain"/>
    <property type="match status" value="1"/>
</dbReference>
<feature type="region of interest" description="Disordered" evidence="6">
    <location>
        <begin position="256"/>
        <end position="322"/>
    </location>
</feature>
<feature type="DNA-binding region" description="OmpR/PhoB-type" evidence="5">
    <location>
        <begin position="1"/>
        <end position="101"/>
    </location>
</feature>
<dbReference type="Pfam" id="PF03704">
    <property type="entry name" value="BTAD"/>
    <property type="match status" value="1"/>
</dbReference>
<evidence type="ECO:0000256" key="1">
    <source>
        <dbReference type="ARBA" id="ARBA00005820"/>
    </source>
</evidence>
<proteinExistence type="inferred from homology"/>
<reference evidence="10" key="1">
    <citation type="submission" date="2016-06" db="EMBL/GenBank/DDBJ databases">
        <authorList>
            <person name="Varghese N."/>
            <person name="Submissions Spin"/>
        </authorList>
    </citation>
    <scope>NUCLEOTIDE SEQUENCE [LARGE SCALE GENOMIC DNA]</scope>
    <source>
        <strain evidence="10">DSM 45246</strain>
    </source>
</reference>
<keyword evidence="7" id="KW-0812">Transmembrane</keyword>
<keyword evidence="4" id="KW-0804">Transcription</keyword>
<dbReference type="InterPro" id="IPR010994">
    <property type="entry name" value="RuvA_2-like"/>
</dbReference>
<feature type="compositionally biased region" description="Low complexity" evidence="6">
    <location>
        <begin position="270"/>
        <end position="307"/>
    </location>
</feature>
<evidence type="ECO:0000256" key="6">
    <source>
        <dbReference type="SAM" id="MobiDB-lite"/>
    </source>
</evidence>
<dbReference type="InterPro" id="IPR036388">
    <property type="entry name" value="WH-like_DNA-bd_sf"/>
</dbReference>
<dbReference type="Proteomes" id="UP000199629">
    <property type="component" value="Unassembled WGS sequence"/>
</dbReference>
<dbReference type="InterPro" id="IPR016032">
    <property type="entry name" value="Sig_transdc_resp-reg_C-effctor"/>
</dbReference>
<keyword evidence="10" id="KW-1185">Reference proteome</keyword>
<feature type="compositionally biased region" description="Pro residues" evidence="6">
    <location>
        <begin position="308"/>
        <end position="317"/>
    </location>
</feature>
<feature type="compositionally biased region" description="Pro residues" evidence="6">
    <location>
        <begin position="256"/>
        <end position="269"/>
    </location>
</feature>
<dbReference type="GO" id="GO:0006355">
    <property type="term" value="P:regulation of DNA-templated transcription"/>
    <property type="evidence" value="ECO:0007669"/>
    <property type="project" value="InterPro"/>
</dbReference>
<evidence type="ECO:0000259" key="8">
    <source>
        <dbReference type="PROSITE" id="PS51755"/>
    </source>
</evidence>
<dbReference type="InterPro" id="IPR001867">
    <property type="entry name" value="OmpR/PhoB-type_DNA-bd"/>
</dbReference>
<evidence type="ECO:0000256" key="3">
    <source>
        <dbReference type="ARBA" id="ARBA00023125"/>
    </source>
</evidence>
<dbReference type="PROSITE" id="PS51755">
    <property type="entry name" value="OMPR_PHOB"/>
    <property type="match status" value="1"/>
</dbReference>
<feature type="transmembrane region" description="Helical" evidence="7">
    <location>
        <begin position="348"/>
        <end position="371"/>
    </location>
</feature>
<dbReference type="GO" id="GO:0000160">
    <property type="term" value="P:phosphorelay signal transduction system"/>
    <property type="evidence" value="ECO:0007669"/>
    <property type="project" value="InterPro"/>
</dbReference>
<dbReference type="RefSeq" id="WP_091262906.1">
    <property type="nucleotide sequence ID" value="NZ_FMCS01000004.1"/>
</dbReference>
<keyword evidence="7" id="KW-0472">Membrane</keyword>
<accession>A0A1C4WWM7</accession>
<dbReference type="SMART" id="SM00862">
    <property type="entry name" value="Trans_reg_C"/>
    <property type="match status" value="1"/>
</dbReference>
<feature type="domain" description="OmpR/PhoB-type" evidence="8">
    <location>
        <begin position="1"/>
        <end position="101"/>
    </location>
</feature>
<dbReference type="SUPFAM" id="SSF47781">
    <property type="entry name" value="RuvA domain 2-like"/>
    <property type="match status" value="1"/>
</dbReference>
<organism evidence="9 10">
    <name type="scientific">Micromonospora chaiyaphumensis</name>
    <dbReference type="NCBI Taxonomy" id="307119"/>
    <lineage>
        <taxon>Bacteria</taxon>
        <taxon>Bacillati</taxon>
        <taxon>Actinomycetota</taxon>
        <taxon>Actinomycetes</taxon>
        <taxon>Micromonosporales</taxon>
        <taxon>Micromonosporaceae</taxon>
        <taxon>Micromonospora</taxon>
    </lineage>
</organism>
<evidence type="ECO:0000256" key="7">
    <source>
        <dbReference type="SAM" id="Phobius"/>
    </source>
</evidence>
<sequence length="563" mass="60848">MSEALRFEILGPQRAWYADRPLDLGPGKQRAVLAVLLLAAGRPVPTGQIVDAVWPEEPPANGPNVVQKYVAGLRRVLEPDRSPRTPAQVLTLTDAGYLLRVAPDAVDAVRFEREVRRARQGLAAGRTEDALAEVTAALERWQGEPFSGFAGPYFDAARHRLVELRAVALETRTELELASGRHGELVGRLVELVAEFPVRERLRHQLMLALHRSGRQAEALAAYRDFADLLREEYGIEPGEALQDLHQRILRADPALLPPAPAAPAPEAVPAPRAGGSGGTSPPDGSPAVEGVAVRPAPVPAPDVAGPPSAPSPPPQASIPHALLVPLNPTPEAPARRSPRWVRVTATVVGAAVALLTFGALTWAVVLGYALWRRSWRLALAGLAYFLLVLSFFVLAVSAPENEEPGALESLYFILALGICWLLGAAHVLLLNPTVWAAVGGLFWSGRQRTDEQRRLRREQARYLLHHYPAARAELRIGRPDLPRGYDDGGLVDVNAVPDPVLAALPGLTAEQCRQIAVDRWLRGPYGSLEELAGRCHLPPATAELLRDVLLFLPPAPQAARPS</sequence>
<dbReference type="Gene3D" id="1.25.40.10">
    <property type="entry name" value="Tetratricopeptide repeat domain"/>
    <property type="match status" value="1"/>
</dbReference>
<evidence type="ECO:0000313" key="10">
    <source>
        <dbReference type="Proteomes" id="UP000199629"/>
    </source>
</evidence>
<feature type="transmembrane region" description="Helical" evidence="7">
    <location>
        <begin position="411"/>
        <end position="444"/>
    </location>
</feature>
<evidence type="ECO:0000256" key="5">
    <source>
        <dbReference type="PROSITE-ProRule" id="PRU01091"/>
    </source>
</evidence>
<dbReference type="GO" id="GO:0003677">
    <property type="term" value="F:DNA binding"/>
    <property type="evidence" value="ECO:0007669"/>
    <property type="project" value="UniProtKB-UniRule"/>
</dbReference>
<name>A0A1C4WWM7_9ACTN</name>
<evidence type="ECO:0000256" key="2">
    <source>
        <dbReference type="ARBA" id="ARBA00023015"/>
    </source>
</evidence>
<dbReference type="Pfam" id="PF00486">
    <property type="entry name" value="Trans_reg_C"/>
    <property type="match status" value="1"/>
</dbReference>
<dbReference type="AlphaFoldDB" id="A0A1C4WWM7"/>